<dbReference type="RefSeq" id="WP_345453975.1">
    <property type="nucleotide sequence ID" value="NZ_BAABKG010000001.1"/>
</dbReference>
<keyword evidence="5 9" id="KW-0812">Transmembrane</keyword>
<feature type="region of interest" description="Disordered" evidence="8">
    <location>
        <begin position="367"/>
        <end position="390"/>
    </location>
</feature>
<evidence type="ECO:0000256" key="2">
    <source>
        <dbReference type="ARBA" id="ARBA00009773"/>
    </source>
</evidence>
<reference evidence="11" key="1">
    <citation type="journal article" date="2019" name="Int. J. Syst. Evol. Microbiol.">
        <title>The Global Catalogue of Microorganisms (GCM) 10K type strain sequencing project: providing services to taxonomists for standard genome sequencing and annotation.</title>
        <authorList>
            <consortium name="The Broad Institute Genomics Platform"/>
            <consortium name="The Broad Institute Genome Sequencing Center for Infectious Disease"/>
            <person name="Wu L."/>
            <person name="Ma J."/>
        </authorList>
    </citation>
    <scope>NUCLEOTIDE SEQUENCE [LARGE SCALE GENOMIC DNA]</scope>
    <source>
        <strain evidence="11">JCM 18459</strain>
    </source>
</reference>
<feature type="transmembrane region" description="Helical" evidence="9">
    <location>
        <begin position="267"/>
        <end position="300"/>
    </location>
</feature>
<comment type="subcellular location">
    <subcellularLocation>
        <location evidence="1">Cell membrane</location>
        <topology evidence="1">Multi-pass membrane protein</topology>
    </subcellularLocation>
</comment>
<evidence type="ECO:0000256" key="5">
    <source>
        <dbReference type="ARBA" id="ARBA00022692"/>
    </source>
</evidence>
<feature type="transmembrane region" description="Helical" evidence="9">
    <location>
        <begin position="85"/>
        <end position="109"/>
    </location>
</feature>
<name>A0ABP9P732_9ACTN</name>
<keyword evidence="4" id="KW-1003">Cell membrane</keyword>
<accession>A0ABP9P732</accession>
<dbReference type="Pfam" id="PF01594">
    <property type="entry name" value="AI-2E_transport"/>
    <property type="match status" value="1"/>
</dbReference>
<feature type="transmembrane region" description="Helical" evidence="9">
    <location>
        <begin position="321"/>
        <end position="354"/>
    </location>
</feature>
<evidence type="ECO:0000256" key="8">
    <source>
        <dbReference type="SAM" id="MobiDB-lite"/>
    </source>
</evidence>
<feature type="transmembrane region" description="Helical" evidence="9">
    <location>
        <begin position="34"/>
        <end position="64"/>
    </location>
</feature>
<evidence type="ECO:0000313" key="11">
    <source>
        <dbReference type="Proteomes" id="UP001500221"/>
    </source>
</evidence>
<sequence>MGTRPPSPALQKRPARAQVIGDGIAWTARWSLRWLLIAAGVVVLGLVVGRLWSIVLPVALALLLASVLQPASRWLEARLRFPPALAAASVLLGGLGALVAIGFAIAPAVGGQAGDIFDDARAGLQDVQDWVQAQDFITRDQVDAAIQAVQDRLSSSGDAIASGVLTGVGAATSMTVTVVITLILTFLFLKDGRHFIPLVERVAGDRTGAHLAEVMRRCWKTLGGYIRTQAIVSAVDAVLIGTALLIVGVPLAIPLAILTFLGGFVPIVGAFVVGALAVLVALVSDGLTGALVILVVIVLVQQLEGNVLSPWLQSKSMQLHAAVVLLSVTLGSTLFGITGAFLAVPFVAVVAVVLRYLDEVVTERAAPGLRDPEPETVHGPDPEGEPSPRT</sequence>
<proteinExistence type="inferred from homology"/>
<evidence type="ECO:0000256" key="9">
    <source>
        <dbReference type="SAM" id="Phobius"/>
    </source>
</evidence>
<evidence type="ECO:0000256" key="4">
    <source>
        <dbReference type="ARBA" id="ARBA00022475"/>
    </source>
</evidence>
<evidence type="ECO:0000256" key="1">
    <source>
        <dbReference type="ARBA" id="ARBA00004651"/>
    </source>
</evidence>
<evidence type="ECO:0000256" key="7">
    <source>
        <dbReference type="ARBA" id="ARBA00023136"/>
    </source>
</evidence>
<organism evidence="10 11">
    <name type="scientific">Nocardioides marinquilinus</name>
    <dbReference type="NCBI Taxonomy" id="1210400"/>
    <lineage>
        <taxon>Bacteria</taxon>
        <taxon>Bacillati</taxon>
        <taxon>Actinomycetota</taxon>
        <taxon>Actinomycetes</taxon>
        <taxon>Propionibacteriales</taxon>
        <taxon>Nocardioidaceae</taxon>
        <taxon>Nocardioides</taxon>
    </lineage>
</organism>
<protein>
    <recommendedName>
        <fullName evidence="12">AI-2E family transporter</fullName>
    </recommendedName>
</protein>
<evidence type="ECO:0000313" key="10">
    <source>
        <dbReference type="EMBL" id="GAA5141730.1"/>
    </source>
</evidence>
<dbReference type="InterPro" id="IPR002549">
    <property type="entry name" value="AI-2E-like"/>
</dbReference>
<dbReference type="PANTHER" id="PTHR21716">
    <property type="entry name" value="TRANSMEMBRANE PROTEIN"/>
    <property type="match status" value="1"/>
</dbReference>
<dbReference type="EMBL" id="BAABKG010000001">
    <property type="protein sequence ID" value="GAA5141730.1"/>
    <property type="molecule type" value="Genomic_DNA"/>
</dbReference>
<comment type="caution">
    <text evidence="10">The sequence shown here is derived from an EMBL/GenBank/DDBJ whole genome shotgun (WGS) entry which is preliminary data.</text>
</comment>
<keyword evidence="11" id="KW-1185">Reference proteome</keyword>
<gene>
    <name evidence="10" type="ORF">GCM10023340_03920</name>
</gene>
<evidence type="ECO:0008006" key="12">
    <source>
        <dbReference type="Google" id="ProtNLM"/>
    </source>
</evidence>
<keyword evidence="7 9" id="KW-0472">Membrane</keyword>
<feature type="transmembrane region" description="Helical" evidence="9">
    <location>
        <begin position="159"/>
        <end position="189"/>
    </location>
</feature>
<evidence type="ECO:0000256" key="3">
    <source>
        <dbReference type="ARBA" id="ARBA00022448"/>
    </source>
</evidence>
<evidence type="ECO:0000256" key="6">
    <source>
        <dbReference type="ARBA" id="ARBA00022989"/>
    </source>
</evidence>
<feature type="compositionally biased region" description="Basic and acidic residues" evidence="8">
    <location>
        <begin position="370"/>
        <end position="390"/>
    </location>
</feature>
<dbReference type="Proteomes" id="UP001500221">
    <property type="component" value="Unassembled WGS sequence"/>
</dbReference>
<keyword evidence="3" id="KW-0813">Transport</keyword>
<keyword evidence="6 9" id="KW-1133">Transmembrane helix</keyword>
<comment type="similarity">
    <text evidence="2">Belongs to the autoinducer-2 exporter (AI-2E) (TC 2.A.86) family.</text>
</comment>
<dbReference type="PANTHER" id="PTHR21716:SF53">
    <property type="entry name" value="PERMEASE PERM-RELATED"/>
    <property type="match status" value="1"/>
</dbReference>